<evidence type="ECO:0000313" key="8">
    <source>
        <dbReference type="EMBL" id="CAI4012033.1"/>
    </source>
</evidence>
<dbReference type="GO" id="GO:0004842">
    <property type="term" value="F:ubiquitin-protein transferase activity"/>
    <property type="evidence" value="ECO:0007669"/>
    <property type="project" value="InterPro"/>
</dbReference>
<dbReference type="EMBL" id="CAMXCT030005323">
    <property type="protein sequence ID" value="CAL4799345.1"/>
    <property type="molecule type" value="Genomic_DNA"/>
</dbReference>
<dbReference type="EMBL" id="CAMXCT010005323">
    <property type="protein sequence ID" value="CAI4012033.1"/>
    <property type="molecule type" value="Genomic_DNA"/>
</dbReference>
<dbReference type="InterPro" id="IPR031248">
    <property type="entry name" value="RNF213"/>
</dbReference>
<comment type="subcellular location">
    <subcellularLocation>
        <location evidence="1">Cytoplasm</location>
    </subcellularLocation>
</comment>
<keyword evidence="2" id="KW-0963">Cytoplasm</keyword>
<dbReference type="EMBL" id="CAMXCT020005323">
    <property type="protein sequence ID" value="CAL1165408.1"/>
    <property type="molecule type" value="Genomic_DNA"/>
</dbReference>
<dbReference type="Proteomes" id="UP001152797">
    <property type="component" value="Unassembled WGS sequence"/>
</dbReference>
<keyword evidence="5" id="KW-0862">Zinc</keyword>
<dbReference type="InterPro" id="IPR046439">
    <property type="entry name" value="ZF_RZ_dom"/>
</dbReference>
<accession>A0A9P1DNS9</accession>
<reference evidence="8" key="1">
    <citation type="submission" date="2022-10" db="EMBL/GenBank/DDBJ databases">
        <authorList>
            <person name="Chen Y."/>
            <person name="Dougan E. K."/>
            <person name="Chan C."/>
            <person name="Rhodes N."/>
            <person name="Thang M."/>
        </authorList>
    </citation>
    <scope>NUCLEOTIDE SEQUENCE</scope>
</reference>
<evidence type="ECO:0000256" key="1">
    <source>
        <dbReference type="ARBA" id="ARBA00004496"/>
    </source>
</evidence>
<dbReference type="GO" id="GO:0008270">
    <property type="term" value="F:zinc ion binding"/>
    <property type="evidence" value="ECO:0007669"/>
    <property type="project" value="UniProtKB-KW"/>
</dbReference>
<dbReference type="GO" id="GO:0002376">
    <property type="term" value="P:immune system process"/>
    <property type="evidence" value="ECO:0007669"/>
    <property type="project" value="UniProtKB-KW"/>
</dbReference>
<organism evidence="8">
    <name type="scientific">Cladocopium goreaui</name>
    <dbReference type="NCBI Taxonomy" id="2562237"/>
    <lineage>
        <taxon>Eukaryota</taxon>
        <taxon>Sar</taxon>
        <taxon>Alveolata</taxon>
        <taxon>Dinophyceae</taxon>
        <taxon>Suessiales</taxon>
        <taxon>Symbiodiniaceae</taxon>
        <taxon>Cladocopium</taxon>
    </lineage>
</organism>
<reference evidence="9 10" key="2">
    <citation type="submission" date="2024-05" db="EMBL/GenBank/DDBJ databases">
        <authorList>
            <person name="Chen Y."/>
            <person name="Shah S."/>
            <person name="Dougan E. K."/>
            <person name="Thang M."/>
            <person name="Chan C."/>
        </authorList>
    </citation>
    <scope>NUCLEOTIDE SEQUENCE [LARGE SCALE GENOMIC DNA]</scope>
</reference>
<dbReference type="GO" id="GO:0016887">
    <property type="term" value="F:ATP hydrolysis activity"/>
    <property type="evidence" value="ECO:0007669"/>
    <property type="project" value="InterPro"/>
</dbReference>
<evidence type="ECO:0000256" key="4">
    <source>
        <dbReference type="ARBA" id="ARBA00022771"/>
    </source>
</evidence>
<feature type="non-terminal residue" evidence="8">
    <location>
        <position position="1189"/>
    </location>
</feature>
<dbReference type="PANTHER" id="PTHR22605">
    <property type="entry name" value="RZ-TYPE DOMAIN-CONTAINING PROTEIN"/>
    <property type="match status" value="1"/>
</dbReference>
<evidence type="ECO:0000313" key="10">
    <source>
        <dbReference type="Proteomes" id="UP001152797"/>
    </source>
</evidence>
<evidence type="ECO:0000259" key="7">
    <source>
        <dbReference type="PROSITE" id="PS51981"/>
    </source>
</evidence>
<evidence type="ECO:0000256" key="5">
    <source>
        <dbReference type="ARBA" id="ARBA00022833"/>
    </source>
</evidence>
<evidence type="ECO:0000256" key="2">
    <source>
        <dbReference type="ARBA" id="ARBA00022490"/>
    </source>
</evidence>
<protein>
    <submittedName>
        <fullName evidence="9">E3 ubiquitin-protein ligase RNF213 (ALK lympho ma oligomerization partner on chromosome 17) (E3 ubiquitin-lipopolysaccharide ligase RNF213) (Mysterin ) (RING finger protein 213)</fullName>
    </submittedName>
</protein>
<keyword evidence="6" id="KW-0391">Immunity</keyword>
<dbReference type="GO" id="GO:0005737">
    <property type="term" value="C:cytoplasm"/>
    <property type="evidence" value="ECO:0007669"/>
    <property type="project" value="UniProtKB-SubCell"/>
</dbReference>
<keyword evidence="10" id="KW-1185">Reference proteome</keyword>
<dbReference type="OrthoDB" id="435542at2759"/>
<dbReference type="AlphaFoldDB" id="A0A9P1DNS9"/>
<feature type="domain" description="RZ-type" evidence="7">
    <location>
        <begin position="469"/>
        <end position="543"/>
    </location>
</feature>
<evidence type="ECO:0000256" key="3">
    <source>
        <dbReference type="ARBA" id="ARBA00022723"/>
    </source>
</evidence>
<sequence>DDVGVSLVEGIGTLPASAEWVERARPHMQVLMSMVSTDMDSALALGSSWWQLRMKLEFQSALGEEVSMPEVTAEELLMPNWWRQSMERLRDSKSAAEEKVSLALCRGMEVLNDVLCLRGAEAALAKHGLAEAIWSLVMGQDLKRLGLQKLPQRCSKALLRWLHTDQVKKVLMRQTLQPQTLQMYMNFLEDVEELVREAQDGDVAKVESLKGTVEVLHAAARLRGTISNYAMSLVGLEQPAAAPAALATLFTRNKSAAIFAAKVLRRLGGDQELCRVAWNKRGALPWFPLDPSRLPILANDLPDPFVRLIPSDRSLERYMAICSACGLCASSPQNLDAFKKAVDIECKNINRRSAVVLSCIASRVLLNRQVAVPEGLEALRGWISESFVVEAHNNKRSRQMIIDRMFSDALLPHLEDTNSEELQDAPPRKFLEQLALMLCILLIESQTSSWLEAVMTSPREAKKLFWPTMPDSEEAAVIGAMGYVGWYTCPNGHPYSVGECTRPMQQGRCPVVGCGAAIGGESHVNVSGVKSVKQEMLTRKSQPGFMAATSELLDQTIVNQFNRQLNMRGLKSLRLVVYISLWVSLGGDQADVAASTVKPGGAANVRSAAEYLYGQICEAWKELLQRTRLPSRELCAWLHLAILGTPNLVVRKLNTEADRLKYEEEFQIATEQAMFNGMTGEARKSMDVGTDYTAAASAGFGADWKELCDGWDKSVYEQMETALPRVMWSGRAPILLEEFEESFLARAENRVHYPLLKVVLKEKRRLGALKALPRLLAWHAILFEAFDDYGITREDARQFTNRQVIERLPEHRQGQAAEVLRRFCQAFNDAFPLVERLFECEANPFLLNGEVNLPGPMSEETPVIFSLPYVAQAGETEAPSLCTVQLANVLQGAQNELVEALDSLDTGDAARADGAITVSAATAPEACDALLASLDLQTDLLPLLHEHRREMHGLDYDLESLEAALVRRLRGASRIQVQLRHVRFGGELKDSGRLAVLRQKLPQEALPFGMVEELRRELSRHEEVEATRALRALLEDSIHLCLSLPFGDSAAAQRSLAELLSTSGESETKVLPSALKDAKLCHLQELYMDLVRSNEAGDPLAGVALAYQEPLDDELLAQLRVAAKDLKEWLPVLHDLLAEQLVVDRFPAGSSLKDFLGFAAGEDPPENFPDELELRHALNVHRTLAELEV</sequence>
<evidence type="ECO:0000256" key="6">
    <source>
        <dbReference type="ARBA" id="ARBA00022859"/>
    </source>
</evidence>
<proteinExistence type="predicted"/>
<gene>
    <name evidence="8" type="ORF">C1SCF055_LOCUS37142</name>
</gene>
<name>A0A9P1DNS9_9DINO</name>
<evidence type="ECO:0000313" key="9">
    <source>
        <dbReference type="EMBL" id="CAL4799345.1"/>
    </source>
</evidence>
<keyword evidence="3" id="KW-0479">Metal-binding</keyword>
<comment type="caution">
    <text evidence="8">The sequence shown here is derived from an EMBL/GenBank/DDBJ whole genome shotgun (WGS) entry which is preliminary data.</text>
</comment>
<keyword evidence="4" id="KW-0863">Zinc-finger</keyword>
<dbReference type="PROSITE" id="PS51981">
    <property type="entry name" value="ZF_RZ"/>
    <property type="match status" value="1"/>
</dbReference>
<dbReference type="Pfam" id="PF20173">
    <property type="entry name" value="ZnF_RZ-type"/>
    <property type="match status" value="1"/>
</dbReference>
<dbReference type="PANTHER" id="PTHR22605:SF1">
    <property type="entry name" value="RZ-TYPE DOMAIN-CONTAINING PROTEIN"/>
    <property type="match status" value="1"/>
</dbReference>